<proteinExistence type="predicted"/>
<evidence type="ECO:0000313" key="1">
    <source>
        <dbReference type="EMBL" id="KIP10391.1"/>
    </source>
</evidence>
<protein>
    <submittedName>
        <fullName evidence="1">Uncharacterized protein</fullName>
    </submittedName>
</protein>
<sequence>MSGQLTYLAQSPANKLVAQGKGSPATPYITLMVDAPKITDITTPNACVFCWATVEPVPPEPSFGTFPQTFMHRPRDFQLDLHNLTLLEVLVDLVPHLPLAALDMLILGTPAITLPAAACIRIVFAPATHVGTLVMRGRMSERLPALLAPSSVDVDADTAAAGLLFPRLKVLSFHEADFLEEDPEDDRPRRGAWWGAFTDALRAREKADPALRLEKIVVKDAGSITKLEVGALHEFADEVVWDAWRGHDLESLADEDEDIEVADEE</sequence>
<gene>
    <name evidence="1" type="ORF">PHLGIDRAFT_11330</name>
</gene>
<accession>A0A0C3S414</accession>
<organism evidence="1 2">
    <name type="scientific">Phlebiopsis gigantea (strain 11061_1 CR5-6)</name>
    <name type="common">White-rot fungus</name>
    <name type="synonym">Peniophora gigantea</name>
    <dbReference type="NCBI Taxonomy" id="745531"/>
    <lineage>
        <taxon>Eukaryota</taxon>
        <taxon>Fungi</taxon>
        <taxon>Dikarya</taxon>
        <taxon>Basidiomycota</taxon>
        <taxon>Agaricomycotina</taxon>
        <taxon>Agaricomycetes</taxon>
        <taxon>Polyporales</taxon>
        <taxon>Phanerochaetaceae</taxon>
        <taxon>Phlebiopsis</taxon>
    </lineage>
</organism>
<dbReference type="EMBL" id="KN840455">
    <property type="protein sequence ID" value="KIP10391.1"/>
    <property type="molecule type" value="Genomic_DNA"/>
</dbReference>
<dbReference type="Proteomes" id="UP000053257">
    <property type="component" value="Unassembled WGS sequence"/>
</dbReference>
<dbReference type="HOGENOM" id="CLU_1050150_0_0_1"/>
<reference evidence="1 2" key="1">
    <citation type="journal article" date="2014" name="PLoS Genet.">
        <title>Analysis of the Phlebiopsis gigantea genome, transcriptome and secretome provides insight into its pioneer colonization strategies of wood.</title>
        <authorList>
            <person name="Hori C."/>
            <person name="Ishida T."/>
            <person name="Igarashi K."/>
            <person name="Samejima M."/>
            <person name="Suzuki H."/>
            <person name="Master E."/>
            <person name="Ferreira P."/>
            <person name="Ruiz-Duenas F.J."/>
            <person name="Held B."/>
            <person name="Canessa P."/>
            <person name="Larrondo L.F."/>
            <person name="Schmoll M."/>
            <person name="Druzhinina I.S."/>
            <person name="Kubicek C.P."/>
            <person name="Gaskell J.A."/>
            <person name="Kersten P."/>
            <person name="St John F."/>
            <person name="Glasner J."/>
            <person name="Sabat G."/>
            <person name="Splinter BonDurant S."/>
            <person name="Syed K."/>
            <person name="Yadav J."/>
            <person name="Mgbeahuruike A.C."/>
            <person name="Kovalchuk A."/>
            <person name="Asiegbu F.O."/>
            <person name="Lackner G."/>
            <person name="Hoffmeister D."/>
            <person name="Rencoret J."/>
            <person name="Gutierrez A."/>
            <person name="Sun H."/>
            <person name="Lindquist E."/>
            <person name="Barry K."/>
            <person name="Riley R."/>
            <person name="Grigoriev I.V."/>
            <person name="Henrissat B."/>
            <person name="Kues U."/>
            <person name="Berka R.M."/>
            <person name="Martinez A.T."/>
            <person name="Covert S.F."/>
            <person name="Blanchette R.A."/>
            <person name="Cullen D."/>
        </authorList>
    </citation>
    <scope>NUCLEOTIDE SEQUENCE [LARGE SCALE GENOMIC DNA]</scope>
    <source>
        <strain evidence="1 2">11061_1 CR5-6</strain>
    </source>
</reference>
<dbReference type="AlphaFoldDB" id="A0A0C3S414"/>
<keyword evidence="2" id="KW-1185">Reference proteome</keyword>
<name>A0A0C3S414_PHLG1</name>
<evidence type="ECO:0000313" key="2">
    <source>
        <dbReference type="Proteomes" id="UP000053257"/>
    </source>
</evidence>